<reference evidence="2 3" key="1">
    <citation type="submission" date="2019-02" db="EMBL/GenBank/DDBJ databases">
        <title>Genome sequencing of the rare red list fungi Antrodiella citrinella (Flaviporus citrinellus).</title>
        <authorList>
            <person name="Buettner E."/>
            <person name="Kellner H."/>
        </authorList>
    </citation>
    <scope>NUCLEOTIDE SEQUENCE [LARGE SCALE GENOMIC DNA]</scope>
    <source>
        <strain evidence="2 3">DSM 108506</strain>
    </source>
</reference>
<proteinExistence type="predicted"/>
<comment type="caution">
    <text evidence="2">The sequence shown here is derived from an EMBL/GenBank/DDBJ whole genome shotgun (WGS) entry which is preliminary data.</text>
</comment>
<protein>
    <submittedName>
        <fullName evidence="2">Uncharacterized protein</fullName>
    </submittedName>
</protein>
<feature type="region of interest" description="Disordered" evidence="1">
    <location>
        <begin position="53"/>
        <end position="128"/>
    </location>
</feature>
<feature type="compositionally biased region" description="Basic and acidic residues" evidence="1">
    <location>
        <begin position="82"/>
        <end position="93"/>
    </location>
</feature>
<keyword evidence="3" id="KW-1185">Reference proteome</keyword>
<sequence length="779" mass="85427">MFTRIPGREGMSSKSRLALEVKDFDVKGSIGEDRWETPVDVEFDKRIYDWTEGLRSDGGGGNVLKSRKQEREMGGQDLKVAGSERHSDSEQRRHTTRAPIRRTEVHPAAAKAPDQSVQKEDGSRSWKTTWRPVTRRPYNFLLPMKLIEGFGDVPFAGDSDIEDAEVKPTQGADVPDSRTSQPSQTPAKSRRFPNALDFSTQGTAEAPHTPSNWSESGYGDEDVSLASPERAEESDRIGTPMDSPMQVDANVTLDDPDAKEPSTQDVEILSFPPPPSLPLPEPPVTVLVPNSSLPQPNISPSCLPRGQKSFARKTVMQSARGRSIHPDTSAGRILVPNSDTSASYSQPSQSQSQSQSLQAALDQSRPEQRFAQSLSYSPKSQSQFELPAQQGDSQESQKSGPASHLRNEVLPSLNLPARTVDASAEEVPNEALPSNSSHAPQSPKVSEQTIKPEHIASSRLELASPRTWGSPMRMAGSQAANQATEDREEQPLSPLHENGTQTVNGGVESFSTHSEEADDEAEPDPFPSDDTVSFDDQGAESSDDGEQLSSDDDRMDLALILAPRRASLSRVPSWRPAERSASPDLVPDSQPAPPAPAVPDRPSSQQESNLRDSSEAPALPSSPDVFLDEASFHGDVLSRSGSPSRRRPEFQIRRSSAVVDKEDAVPDVVLDEAQAQDRVVPGTSNHDVEMWIEPTFARRRKRPLVPSTSAEEQPRKKRKIPSSAAVYEARKAVNYVKSSRPSRKREFYHVDDYEDQADQFTPNGVDVVDNISHTRFQLA</sequence>
<accession>A0A4S4M9E0</accession>
<feature type="region of interest" description="Disordered" evidence="1">
    <location>
        <begin position="699"/>
        <end position="722"/>
    </location>
</feature>
<evidence type="ECO:0000313" key="3">
    <source>
        <dbReference type="Proteomes" id="UP000308730"/>
    </source>
</evidence>
<feature type="compositionally biased region" description="Pro residues" evidence="1">
    <location>
        <begin position="271"/>
        <end position="283"/>
    </location>
</feature>
<dbReference type="EMBL" id="SGPM01000430">
    <property type="protein sequence ID" value="THH21775.1"/>
    <property type="molecule type" value="Genomic_DNA"/>
</dbReference>
<feature type="compositionally biased region" description="Polar residues" evidence="1">
    <location>
        <begin position="370"/>
        <end position="400"/>
    </location>
</feature>
<evidence type="ECO:0000256" key="1">
    <source>
        <dbReference type="SAM" id="MobiDB-lite"/>
    </source>
</evidence>
<feature type="compositionally biased region" description="Polar residues" evidence="1">
    <location>
        <begin position="177"/>
        <end position="187"/>
    </location>
</feature>
<feature type="compositionally biased region" description="Polar residues" evidence="1">
    <location>
        <begin position="290"/>
        <end position="300"/>
    </location>
</feature>
<dbReference type="Proteomes" id="UP000308730">
    <property type="component" value="Unassembled WGS sequence"/>
</dbReference>
<feature type="compositionally biased region" description="Polar residues" evidence="1">
    <location>
        <begin position="432"/>
        <end position="449"/>
    </location>
</feature>
<feature type="compositionally biased region" description="Polar residues" evidence="1">
    <location>
        <begin position="498"/>
        <end position="512"/>
    </location>
</feature>
<feature type="compositionally biased region" description="Acidic residues" evidence="1">
    <location>
        <begin position="537"/>
        <end position="550"/>
    </location>
</feature>
<feature type="compositionally biased region" description="Polar residues" evidence="1">
    <location>
        <begin position="197"/>
        <end position="215"/>
    </location>
</feature>
<evidence type="ECO:0000313" key="2">
    <source>
        <dbReference type="EMBL" id="THH21775.1"/>
    </source>
</evidence>
<dbReference type="OrthoDB" id="3144405at2759"/>
<feature type="region of interest" description="Disordered" evidence="1">
    <location>
        <begin position="634"/>
        <end position="653"/>
    </location>
</feature>
<name>A0A4S4M9E0_9APHY</name>
<feature type="region of interest" description="Disordered" evidence="1">
    <location>
        <begin position="151"/>
        <end position="627"/>
    </location>
</feature>
<dbReference type="AlphaFoldDB" id="A0A4S4M9E0"/>
<gene>
    <name evidence="2" type="ORF">EUX98_g8283</name>
</gene>
<feature type="compositionally biased region" description="Low complexity" evidence="1">
    <location>
        <begin position="338"/>
        <end position="363"/>
    </location>
</feature>
<organism evidence="2 3">
    <name type="scientific">Antrodiella citrinella</name>
    <dbReference type="NCBI Taxonomy" id="2447956"/>
    <lineage>
        <taxon>Eukaryota</taxon>
        <taxon>Fungi</taxon>
        <taxon>Dikarya</taxon>
        <taxon>Basidiomycota</taxon>
        <taxon>Agaricomycotina</taxon>
        <taxon>Agaricomycetes</taxon>
        <taxon>Polyporales</taxon>
        <taxon>Steccherinaceae</taxon>
        <taxon>Antrodiella</taxon>
    </lineage>
</organism>
<feature type="compositionally biased region" description="Pro residues" evidence="1">
    <location>
        <begin position="590"/>
        <end position="599"/>
    </location>
</feature>